<reference evidence="7" key="1">
    <citation type="submission" date="2017-09" db="EMBL/GenBank/DDBJ databases">
        <title>FDA dAtabase for Regulatory Grade micrObial Sequences (FDA-ARGOS): Supporting development and validation of Infectious Disease Dx tests.</title>
        <authorList>
            <person name="Minogue T."/>
            <person name="Wolcott M."/>
            <person name="Wasieloski L."/>
            <person name="Aguilar W."/>
            <person name="Moore D."/>
            <person name="Tallon L."/>
            <person name="Sadzewicz L."/>
            <person name="Ott S."/>
            <person name="Zhao X."/>
            <person name="Nagaraj S."/>
            <person name="Vavikolanu K."/>
            <person name="Aluvathingal J."/>
            <person name="Nadendla S."/>
            <person name="Sichtig H."/>
        </authorList>
    </citation>
    <scope>NUCLEOTIDE SEQUENCE [LARGE SCALE GENOMIC DNA]</scope>
    <source>
        <strain evidence="7">FDAARGOS_394</strain>
    </source>
</reference>
<evidence type="ECO:0000256" key="2">
    <source>
        <dbReference type="ARBA" id="ARBA00022692"/>
    </source>
</evidence>
<proteinExistence type="predicted"/>
<dbReference type="AlphaFoldDB" id="A0A2A7UQZ4"/>
<dbReference type="GO" id="GO:0012505">
    <property type="term" value="C:endomembrane system"/>
    <property type="evidence" value="ECO:0007669"/>
    <property type="project" value="UniProtKB-SubCell"/>
</dbReference>
<keyword evidence="4 5" id="KW-0472">Membrane</keyword>
<comment type="subcellular location">
    <subcellularLocation>
        <location evidence="1">Endomembrane system</location>
        <topology evidence="1">Multi-pass membrane protein</topology>
    </subcellularLocation>
</comment>
<dbReference type="RefSeq" id="WP_066538663.1">
    <property type="nucleotide sequence ID" value="NZ_JAOCAL010000010.1"/>
</dbReference>
<dbReference type="GO" id="GO:0005384">
    <property type="term" value="F:manganese ion transmembrane transporter activity"/>
    <property type="evidence" value="ECO:0007669"/>
    <property type="project" value="InterPro"/>
</dbReference>
<feature type="transmembrane region" description="Helical" evidence="5">
    <location>
        <begin position="210"/>
        <end position="228"/>
    </location>
</feature>
<feature type="transmembrane region" description="Helical" evidence="5">
    <location>
        <begin position="45"/>
        <end position="65"/>
    </location>
</feature>
<keyword evidence="3 5" id="KW-1133">Transmembrane helix</keyword>
<gene>
    <name evidence="6" type="ORF">CRM82_03325</name>
</gene>
<accession>A0A2A7UQZ4</accession>
<comment type="caution">
    <text evidence="6">The sequence shown here is derived from an EMBL/GenBank/DDBJ whole genome shotgun (WGS) entry which is preliminary data.</text>
</comment>
<dbReference type="Proteomes" id="UP000220246">
    <property type="component" value="Unassembled WGS sequence"/>
</dbReference>
<evidence type="ECO:0000256" key="5">
    <source>
        <dbReference type="SAM" id="Phobius"/>
    </source>
</evidence>
<dbReference type="Pfam" id="PF01988">
    <property type="entry name" value="VIT1"/>
    <property type="match status" value="1"/>
</dbReference>
<keyword evidence="7" id="KW-1185">Reference proteome</keyword>
<dbReference type="CDD" id="cd02432">
    <property type="entry name" value="Nodulin-21_like_1"/>
    <property type="match status" value="1"/>
</dbReference>
<feature type="transmembrane region" description="Helical" evidence="5">
    <location>
        <begin position="20"/>
        <end position="39"/>
    </location>
</feature>
<dbReference type="STRING" id="1219032.GCA_001515545_02560"/>
<feature type="transmembrane region" description="Helical" evidence="5">
    <location>
        <begin position="175"/>
        <end position="198"/>
    </location>
</feature>
<name>A0A2A7UQZ4_COMTR</name>
<feature type="transmembrane region" description="Helical" evidence="5">
    <location>
        <begin position="148"/>
        <end position="169"/>
    </location>
</feature>
<protein>
    <submittedName>
        <fullName evidence="6">VIT family protein</fullName>
    </submittedName>
</protein>
<organism evidence="6 7">
    <name type="scientific">Comamonas terrigena</name>
    <dbReference type="NCBI Taxonomy" id="32013"/>
    <lineage>
        <taxon>Bacteria</taxon>
        <taxon>Pseudomonadati</taxon>
        <taxon>Pseudomonadota</taxon>
        <taxon>Betaproteobacteria</taxon>
        <taxon>Burkholderiales</taxon>
        <taxon>Comamonadaceae</taxon>
        <taxon>Comamonas</taxon>
    </lineage>
</organism>
<evidence type="ECO:0000256" key="1">
    <source>
        <dbReference type="ARBA" id="ARBA00004127"/>
    </source>
</evidence>
<dbReference type="EMBL" id="PDEA01000001">
    <property type="protein sequence ID" value="PEH87769.1"/>
    <property type="molecule type" value="Genomic_DNA"/>
</dbReference>
<dbReference type="PANTHER" id="PTHR31851">
    <property type="entry name" value="FE(2+)/MN(2+) TRANSPORTER PCL1"/>
    <property type="match status" value="1"/>
</dbReference>
<dbReference type="GO" id="GO:0030026">
    <property type="term" value="P:intracellular manganese ion homeostasis"/>
    <property type="evidence" value="ECO:0007669"/>
    <property type="project" value="InterPro"/>
</dbReference>
<evidence type="ECO:0000256" key="4">
    <source>
        <dbReference type="ARBA" id="ARBA00023136"/>
    </source>
</evidence>
<evidence type="ECO:0000313" key="7">
    <source>
        <dbReference type="Proteomes" id="UP000220246"/>
    </source>
</evidence>
<evidence type="ECO:0000256" key="3">
    <source>
        <dbReference type="ARBA" id="ARBA00022989"/>
    </source>
</evidence>
<dbReference type="OrthoDB" id="9789677at2"/>
<keyword evidence="2 5" id="KW-0812">Transmembrane</keyword>
<evidence type="ECO:0000313" key="6">
    <source>
        <dbReference type="EMBL" id="PEH87769.1"/>
    </source>
</evidence>
<sequence>MQDRSHGAALSSRLNWLRAAVLGANDGVLSTAGLVLGVAGADASFSALLAAGVAGLVAGALSMAAGEYVSVSTQRDTEKAAVHQEKAELAALPEAELRELAAMLQRKGLQPATAHQAALEMTQHDALAAHAELELGIQPGQYTNPWHAAWASAVSFAVGALVPLLTVLLSPSTWAVTWTAVAVLLALVATGVASAHLGGAPRLPAALRNVAGGLLAMGVTYAIGRVVGAQL</sequence>
<dbReference type="InterPro" id="IPR008217">
    <property type="entry name" value="Ccc1_fam"/>
</dbReference>